<reference evidence="2 3" key="1">
    <citation type="journal article" date="2011" name="PLoS Genet.">
        <title>Comparative genomic analysis of human fungal pathogens causing paracoccidioidomycosis.</title>
        <authorList>
            <person name="Desjardins C.A."/>
            <person name="Champion M.D."/>
            <person name="Holder J.W."/>
            <person name="Muszewska A."/>
            <person name="Goldberg J."/>
            <person name="Bailao A.M."/>
            <person name="Brigido M.M."/>
            <person name="Ferreira M.E."/>
            <person name="Garcia A.M."/>
            <person name="Grynberg M."/>
            <person name="Gujja S."/>
            <person name="Heiman D.I."/>
            <person name="Henn M.R."/>
            <person name="Kodira C.D."/>
            <person name="Leon-Narvaez H."/>
            <person name="Longo L.V."/>
            <person name="Ma L.J."/>
            <person name="Malavazi I."/>
            <person name="Matsuo A.L."/>
            <person name="Morais F.V."/>
            <person name="Pereira M."/>
            <person name="Rodriguez-Brito S."/>
            <person name="Sakthikumar S."/>
            <person name="Salem-Izacc S.M."/>
            <person name="Sykes S.M."/>
            <person name="Teixeira M.M."/>
            <person name="Vallejo M.C."/>
            <person name="Walter M.E."/>
            <person name="Yandava C."/>
            <person name="Young S."/>
            <person name="Zeng Q."/>
            <person name="Zucker J."/>
            <person name="Felipe M.S."/>
            <person name="Goldman G.H."/>
            <person name="Haas B.J."/>
            <person name="McEwen J.G."/>
            <person name="Nino-Vega G."/>
            <person name="Puccia R."/>
            <person name="San-Blas G."/>
            <person name="Soares C.M."/>
            <person name="Birren B.W."/>
            <person name="Cuomo C.A."/>
        </authorList>
    </citation>
    <scope>NUCLEOTIDE SEQUENCE [LARGE SCALE GENOMIC DNA]</scope>
    <source>
        <strain evidence="3">ATCC MYA-826 / Pb01</strain>
    </source>
</reference>
<proteinExistence type="predicted"/>
<dbReference type="InterPro" id="IPR052523">
    <property type="entry name" value="Trichothecene_AcTrans"/>
</dbReference>
<dbReference type="HOGENOM" id="CLU_060131_4_1_1"/>
<dbReference type="GeneID" id="9095787"/>
<dbReference type="InterPro" id="IPR016181">
    <property type="entry name" value="Acyl_CoA_acyltransferase"/>
</dbReference>
<dbReference type="VEuPathDB" id="FungiDB:PAAG_05342"/>
<evidence type="ECO:0000313" key="3">
    <source>
        <dbReference type="Proteomes" id="UP000002059"/>
    </source>
</evidence>
<gene>
    <name evidence="2" type="ORF">PAAG_05342</name>
</gene>
<evidence type="ECO:0000313" key="2">
    <source>
        <dbReference type="EMBL" id="EEH34293.1"/>
    </source>
</evidence>
<dbReference type="CDD" id="cd04301">
    <property type="entry name" value="NAT_SF"/>
    <property type="match status" value="1"/>
</dbReference>
<dbReference type="AlphaFoldDB" id="C1H3J9"/>
<dbReference type="Proteomes" id="UP000002059">
    <property type="component" value="Partially assembled WGS sequence"/>
</dbReference>
<sequence length="213" mass="25023">MANFFITRIEVSDWDEIVEGHFSSFVDEQFQLLLHGSDTPRNRQLLKEKRLNKYTRLSNSIWLKAADPNSKRKIAGVANYTLNPTYVPLQKLRLDSDMPWLDDPEDKRILRAIFDDVADRRWRHVKEAHIQLDALYVLPEYRGLGIAGRFLEWGRDLADHLMVPITLESSMMAHPLYLKYGFVDVEHSRVVMGKWDIEYYQMKLEPKSTELQG</sequence>
<dbReference type="EMBL" id="KN294005">
    <property type="protein sequence ID" value="EEH34293.1"/>
    <property type="molecule type" value="Genomic_DNA"/>
</dbReference>
<organism evidence="2 3">
    <name type="scientific">Paracoccidioides lutzii (strain ATCC MYA-826 / Pb01)</name>
    <name type="common">Paracoccidioides brasiliensis</name>
    <dbReference type="NCBI Taxonomy" id="502779"/>
    <lineage>
        <taxon>Eukaryota</taxon>
        <taxon>Fungi</taxon>
        <taxon>Dikarya</taxon>
        <taxon>Ascomycota</taxon>
        <taxon>Pezizomycotina</taxon>
        <taxon>Eurotiomycetes</taxon>
        <taxon>Eurotiomycetidae</taxon>
        <taxon>Onygenales</taxon>
        <taxon>Ajellomycetaceae</taxon>
        <taxon>Paracoccidioides</taxon>
    </lineage>
</organism>
<dbReference type="OMA" id="WDIEYSI"/>
<dbReference type="Pfam" id="PF13673">
    <property type="entry name" value="Acetyltransf_10"/>
    <property type="match status" value="1"/>
</dbReference>
<dbReference type="eggNOG" id="ENOG502SQH2">
    <property type="taxonomic scope" value="Eukaryota"/>
</dbReference>
<protein>
    <recommendedName>
        <fullName evidence="1">N-acetyltransferase domain-containing protein</fullName>
    </recommendedName>
</protein>
<dbReference type="PANTHER" id="PTHR42791:SF1">
    <property type="entry name" value="N-ACETYLTRANSFERASE DOMAIN-CONTAINING PROTEIN"/>
    <property type="match status" value="1"/>
</dbReference>
<dbReference type="InterPro" id="IPR000182">
    <property type="entry name" value="GNAT_dom"/>
</dbReference>
<dbReference type="OrthoDB" id="410198at2759"/>
<evidence type="ECO:0000259" key="1">
    <source>
        <dbReference type="PROSITE" id="PS51186"/>
    </source>
</evidence>
<dbReference type="RefSeq" id="XP_002792613.1">
    <property type="nucleotide sequence ID" value="XM_002792567.1"/>
</dbReference>
<keyword evidence="3" id="KW-1185">Reference proteome</keyword>
<dbReference type="PROSITE" id="PS51186">
    <property type="entry name" value="GNAT"/>
    <property type="match status" value="1"/>
</dbReference>
<feature type="domain" description="N-acetyltransferase" evidence="1">
    <location>
        <begin position="61"/>
        <end position="205"/>
    </location>
</feature>
<dbReference type="KEGG" id="pbl:PAAG_05342"/>
<dbReference type="PANTHER" id="PTHR42791">
    <property type="entry name" value="GNAT FAMILY ACETYLTRANSFERASE"/>
    <property type="match status" value="1"/>
</dbReference>
<dbReference type="GO" id="GO:0016747">
    <property type="term" value="F:acyltransferase activity, transferring groups other than amino-acyl groups"/>
    <property type="evidence" value="ECO:0007669"/>
    <property type="project" value="InterPro"/>
</dbReference>
<dbReference type="Gene3D" id="3.40.630.30">
    <property type="match status" value="1"/>
</dbReference>
<accession>C1H3J9</accession>
<name>C1H3J9_PARBA</name>
<dbReference type="SUPFAM" id="SSF55729">
    <property type="entry name" value="Acyl-CoA N-acyltransferases (Nat)"/>
    <property type="match status" value="1"/>
</dbReference>